<feature type="compositionally biased region" description="Low complexity" evidence="1">
    <location>
        <begin position="289"/>
        <end position="301"/>
    </location>
</feature>
<feature type="compositionally biased region" description="Polar residues" evidence="1">
    <location>
        <begin position="317"/>
        <end position="329"/>
    </location>
</feature>
<reference evidence="5" key="1">
    <citation type="submission" date="2024-04" db="EMBL/GenBank/DDBJ databases">
        <title>Salinicola lusitanus LLJ914,a marine bacterium isolated from the Okinawa Trough.</title>
        <authorList>
            <person name="Li J."/>
        </authorList>
    </citation>
    <scope>NUCLEOTIDE SEQUENCE [LARGE SCALE GENOMIC DNA]</scope>
</reference>
<feature type="region of interest" description="Disordered" evidence="1">
    <location>
        <begin position="207"/>
        <end position="228"/>
    </location>
</feature>
<evidence type="ECO:0000259" key="3">
    <source>
        <dbReference type="PROSITE" id="PS50041"/>
    </source>
</evidence>
<feature type="compositionally biased region" description="Low complexity" evidence="1">
    <location>
        <begin position="241"/>
        <end position="253"/>
    </location>
</feature>
<dbReference type="Proteomes" id="UP001460270">
    <property type="component" value="Unassembled WGS sequence"/>
</dbReference>
<dbReference type="Gene3D" id="3.10.100.10">
    <property type="entry name" value="Mannose-Binding Protein A, subunit A"/>
    <property type="match status" value="1"/>
</dbReference>
<dbReference type="Pfam" id="PF00059">
    <property type="entry name" value="Lectin_C"/>
    <property type="match status" value="1"/>
</dbReference>
<evidence type="ECO:0000256" key="2">
    <source>
        <dbReference type="SAM" id="SignalP"/>
    </source>
</evidence>
<comment type="caution">
    <text evidence="4">The sequence shown here is derived from an EMBL/GenBank/DDBJ whole genome shotgun (WGS) entry which is preliminary data.</text>
</comment>
<evidence type="ECO:0000256" key="1">
    <source>
        <dbReference type="SAM" id="MobiDB-lite"/>
    </source>
</evidence>
<dbReference type="AlphaFoldDB" id="A0AAW0PN52"/>
<organism evidence="4 5">
    <name type="scientific">Mugilogobius chulae</name>
    <name type="common">yellowstripe goby</name>
    <dbReference type="NCBI Taxonomy" id="88201"/>
    <lineage>
        <taxon>Eukaryota</taxon>
        <taxon>Metazoa</taxon>
        <taxon>Chordata</taxon>
        <taxon>Craniata</taxon>
        <taxon>Vertebrata</taxon>
        <taxon>Euteleostomi</taxon>
        <taxon>Actinopterygii</taxon>
        <taxon>Neopterygii</taxon>
        <taxon>Teleostei</taxon>
        <taxon>Neoteleostei</taxon>
        <taxon>Acanthomorphata</taxon>
        <taxon>Gobiaria</taxon>
        <taxon>Gobiiformes</taxon>
        <taxon>Gobioidei</taxon>
        <taxon>Gobiidae</taxon>
        <taxon>Gobionellinae</taxon>
        <taxon>Mugilogobius</taxon>
    </lineage>
</organism>
<feature type="region of interest" description="Disordered" evidence="1">
    <location>
        <begin position="234"/>
        <end position="253"/>
    </location>
</feature>
<dbReference type="EMBL" id="JBBPFD010000003">
    <property type="protein sequence ID" value="KAK7933322.1"/>
    <property type="molecule type" value="Genomic_DNA"/>
</dbReference>
<dbReference type="InterPro" id="IPR016186">
    <property type="entry name" value="C-type_lectin-like/link_sf"/>
</dbReference>
<dbReference type="InterPro" id="IPR001304">
    <property type="entry name" value="C-type_lectin-like"/>
</dbReference>
<dbReference type="SUPFAM" id="SSF56436">
    <property type="entry name" value="C-type lectin-like"/>
    <property type="match status" value="1"/>
</dbReference>
<keyword evidence="5" id="KW-1185">Reference proteome</keyword>
<accession>A0AAW0PN52</accession>
<protein>
    <recommendedName>
        <fullName evidence="3">C-type lectin domain-containing protein</fullName>
    </recommendedName>
</protein>
<evidence type="ECO:0000313" key="4">
    <source>
        <dbReference type="EMBL" id="KAK7933322.1"/>
    </source>
</evidence>
<proteinExistence type="predicted"/>
<dbReference type="SMART" id="SM00034">
    <property type="entry name" value="CLECT"/>
    <property type="match status" value="1"/>
</dbReference>
<feature type="domain" description="C-type lectin" evidence="3">
    <location>
        <begin position="38"/>
        <end position="169"/>
    </location>
</feature>
<feature type="region of interest" description="Disordered" evidence="1">
    <location>
        <begin position="271"/>
        <end position="352"/>
    </location>
</feature>
<name>A0AAW0PN52_9GOBI</name>
<gene>
    <name evidence="4" type="ORF">WMY93_004218</name>
</gene>
<keyword evidence="2" id="KW-0732">Signal</keyword>
<dbReference type="PROSITE" id="PS50041">
    <property type="entry name" value="C_TYPE_LECTIN_2"/>
    <property type="match status" value="1"/>
</dbReference>
<dbReference type="InterPro" id="IPR050111">
    <property type="entry name" value="C-type_lectin/snaclec_domain"/>
</dbReference>
<dbReference type="InterPro" id="IPR016187">
    <property type="entry name" value="CTDL_fold"/>
</dbReference>
<evidence type="ECO:0000313" key="5">
    <source>
        <dbReference type="Proteomes" id="UP001460270"/>
    </source>
</evidence>
<feature type="chain" id="PRO_5043956870" description="C-type lectin domain-containing protein" evidence="2">
    <location>
        <begin position="20"/>
        <end position="374"/>
    </location>
</feature>
<dbReference type="CDD" id="cd00037">
    <property type="entry name" value="CLECT"/>
    <property type="match status" value="1"/>
</dbReference>
<feature type="signal peptide" evidence="2">
    <location>
        <begin position="1"/>
        <end position="19"/>
    </location>
</feature>
<feature type="compositionally biased region" description="Polar residues" evidence="1">
    <location>
        <begin position="213"/>
        <end position="222"/>
    </location>
</feature>
<sequence>MAALRLLMLFCLTSPAVLTAPAKAAEGNQGCAEGWTKFGSRCFKLINEKITWFDAEKSCHSLGANLASIHSAEENSFITDLIKTATGSNSETWIGGADAVKEGQWLWSDGSVWDFTNWHSGQPDNAGNNEHCIEIHVYYFMNLLTLFPLTEPKLWNDRHCTYTNVYMCAKDAQKEAGPVSLLTVQGCNCQFSSHKGQDLLTGDKTLLTGDKTSSQGIRPSSQGKKDKTLLQIRPSSKRIRPSSQGDKTLLTGDKTLLTGDKTLLHREDKTLLTGGQDPPHRGSRPPSPSSQGIRPSSQRPPKTLLTGDKTPPPPQGGQKTLLNTHQPANYCSGGFQGPNEKRPPTRRDRHRRTHQAAAYLIDLRPKSVLKRRLA</sequence>
<dbReference type="PRINTS" id="PR01504">
    <property type="entry name" value="PNCREATITSAP"/>
</dbReference>
<dbReference type="PANTHER" id="PTHR22803">
    <property type="entry name" value="MANNOSE, PHOSPHOLIPASE, LECTIN RECEPTOR RELATED"/>
    <property type="match status" value="1"/>
</dbReference>